<dbReference type="Gene3D" id="2.70.98.10">
    <property type="match status" value="1"/>
</dbReference>
<dbReference type="SUPFAM" id="SSF74650">
    <property type="entry name" value="Galactose mutarotase-like"/>
    <property type="match status" value="1"/>
</dbReference>
<name>A0A8J3DGY4_9HYPH</name>
<dbReference type="EMBL" id="BMZO01000005">
    <property type="protein sequence ID" value="GHC70583.1"/>
    <property type="molecule type" value="Genomic_DNA"/>
</dbReference>
<keyword evidence="2" id="KW-1185">Reference proteome</keyword>
<dbReference type="InterPro" id="IPR011013">
    <property type="entry name" value="Gal_mutarotase_sf_dom"/>
</dbReference>
<evidence type="ECO:0000313" key="1">
    <source>
        <dbReference type="EMBL" id="GHC70583.1"/>
    </source>
</evidence>
<dbReference type="GO" id="GO:0003824">
    <property type="term" value="F:catalytic activity"/>
    <property type="evidence" value="ECO:0007669"/>
    <property type="project" value="InterPro"/>
</dbReference>
<dbReference type="Proteomes" id="UP000641137">
    <property type="component" value="Unassembled WGS sequence"/>
</dbReference>
<gene>
    <name evidence="1" type="ORF">GCM10010136_17030</name>
</gene>
<reference evidence="1" key="1">
    <citation type="journal article" date="2014" name="Int. J. Syst. Evol. Microbiol.">
        <title>Complete genome sequence of Corynebacterium casei LMG S-19264T (=DSM 44701T), isolated from a smear-ripened cheese.</title>
        <authorList>
            <consortium name="US DOE Joint Genome Institute (JGI-PGF)"/>
            <person name="Walter F."/>
            <person name="Albersmeier A."/>
            <person name="Kalinowski J."/>
            <person name="Ruckert C."/>
        </authorList>
    </citation>
    <scope>NUCLEOTIDE SEQUENCE</scope>
    <source>
        <strain evidence="1">KCTC 42097</strain>
    </source>
</reference>
<dbReference type="GO" id="GO:0030246">
    <property type="term" value="F:carbohydrate binding"/>
    <property type="evidence" value="ECO:0007669"/>
    <property type="project" value="InterPro"/>
</dbReference>
<evidence type="ECO:0000313" key="2">
    <source>
        <dbReference type="Proteomes" id="UP000641137"/>
    </source>
</evidence>
<evidence type="ECO:0008006" key="3">
    <source>
        <dbReference type="Google" id="ProtNLM"/>
    </source>
</evidence>
<accession>A0A8J3DGY4</accession>
<sequence>MTVSGTVHRLLWDRGEASVFSLGAMLHHARFVLEDGRSVTPLAEAPWKDDAEVQADATIPAHLRQLGGEWACVPFGKSTVDPVVHGFGTDNFWQIIAADEKHVKLAISYPKTHPIEKLERTLSVRDGEAAISLSLKVFPRRDCAFGIGLHPVFVLPEAPERIQLHGTFEEALTFPVTFEEGVSKLLPGRATRSLETLPLADGTTTDFATLATSLTEEAIQLVGAGGVLSVRYPDRRMQATLEWDASALPEVLLWVSAQGRTKPPWGGRFRGLGVEPMKLRFGANGIPRNSDDEAVHHFVAGCPWSTSYRISASILETKE</sequence>
<dbReference type="AlphaFoldDB" id="A0A8J3DGY4"/>
<protein>
    <recommendedName>
        <fullName evidence="3">Galactose mutarotase-like enzyme</fullName>
    </recommendedName>
</protein>
<dbReference type="InterPro" id="IPR014718">
    <property type="entry name" value="GH-type_carb-bd"/>
</dbReference>
<dbReference type="GO" id="GO:0005975">
    <property type="term" value="P:carbohydrate metabolic process"/>
    <property type="evidence" value="ECO:0007669"/>
    <property type="project" value="InterPro"/>
</dbReference>
<comment type="caution">
    <text evidence="1">The sequence shown here is derived from an EMBL/GenBank/DDBJ whole genome shotgun (WGS) entry which is preliminary data.</text>
</comment>
<reference evidence="1" key="2">
    <citation type="submission" date="2020-09" db="EMBL/GenBank/DDBJ databases">
        <authorList>
            <person name="Sun Q."/>
            <person name="Kim S."/>
        </authorList>
    </citation>
    <scope>NUCLEOTIDE SEQUENCE</scope>
    <source>
        <strain evidence="1">KCTC 42097</strain>
    </source>
</reference>
<proteinExistence type="predicted"/>
<dbReference type="RefSeq" id="WP_189489578.1">
    <property type="nucleotide sequence ID" value="NZ_BMZO01000005.1"/>
</dbReference>
<organism evidence="1 2">
    <name type="scientific">Limoniibacter endophyticus</name>
    <dbReference type="NCBI Taxonomy" id="1565040"/>
    <lineage>
        <taxon>Bacteria</taxon>
        <taxon>Pseudomonadati</taxon>
        <taxon>Pseudomonadota</taxon>
        <taxon>Alphaproteobacteria</taxon>
        <taxon>Hyphomicrobiales</taxon>
        <taxon>Bartonellaceae</taxon>
        <taxon>Limoniibacter</taxon>
    </lineage>
</organism>